<dbReference type="Pfam" id="PF01522">
    <property type="entry name" value="Polysacc_deac_1"/>
    <property type="match status" value="1"/>
</dbReference>
<dbReference type="GO" id="GO:0000272">
    <property type="term" value="P:polysaccharide catabolic process"/>
    <property type="evidence" value="ECO:0007669"/>
    <property type="project" value="UniProtKB-KW"/>
</dbReference>
<dbReference type="PANTHER" id="PTHR10587">
    <property type="entry name" value="GLYCOSYL TRANSFERASE-RELATED"/>
    <property type="match status" value="1"/>
</dbReference>
<keyword evidence="27" id="KW-1185">Reference proteome</keyword>
<comment type="subcellular location">
    <subcellularLocation>
        <location evidence="3">Cell membrane</location>
        <topology evidence="3">Lipid-anchor</topology>
        <topology evidence="3">GPI-anchor</topology>
    </subcellularLocation>
    <subcellularLocation>
        <location evidence="2">Secreted</location>
        <location evidence="2">Cell wall</location>
    </subcellularLocation>
</comment>
<dbReference type="GO" id="GO:0098552">
    <property type="term" value="C:side of membrane"/>
    <property type="evidence" value="ECO:0007669"/>
    <property type="project" value="UniProtKB-KW"/>
</dbReference>
<evidence type="ECO:0000256" key="24">
    <source>
        <dbReference type="SAM" id="SignalP"/>
    </source>
</evidence>
<dbReference type="OrthoDB" id="407355at2759"/>
<comment type="caution">
    <text evidence="26">The sequence shown here is derived from an EMBL/GenBank/DDBJ whole genome shotgun (WGS) entry which is preliminary data.</text>
</comment>
<dbReference type="GO" id="GO:0046872">
    <property type="term" value="F:metal ion binding"/>
    <property type="evidence" value="ECO:0007669"/>
    <property type="project" value="UniProtKB-KW"/>
</dbReference>
<name>A0A397W0F8_9GLOM</name>
<evidence type="ECO:0000256" key="5">
    <source>
        <dbReference type="ARBA" id="ARBA00022475"/>
    </source>
</evidence>
<keyword evidence="18" id="KW-0961">Cell wall biogenesis/degradation</keyword>
<feature type="region of interest" description="Disordered" evidence="22">
    <location>
        <begin position="306"/>
        <end position="353"/>
    </location>
</feature>
<keyword evidence="5" id="KW-1003">Cell membrane</keyword>
<evidence type="ECO:0000256" key="2">
    <source>
        <dbReference type="ARBA" id="ARBA00004191"/>
    </source>
</evidence>
<keyword evidence="11" id="KW-0378">Hydrolase</keyword>
<evidence type="ECO:0000256" key="17">
    <source>
        <dbReference type="ARBA" id="ARBA00023288"/>
    </source>
</evidence>
<accession>A0A397W0F8</accession>
<keyword evidence="13 23" id="KW-0472">Membrane</keyword>
<feature type="signal peptide" evidence="24">
    <location>
        <begin position="1"/>
        <end position="25"/>
    </location>
</feature>
<dbReference type="FunFam" id="3.20.20.370:FF:000004">
    <property type="entry name" value="Related to Chitin deacetylase"/>
    <property type="match status" value="1"/>
</dbReference>
<dbReference type="GO" id="GO:0004099">
    <property type="term" value="F:chitin deacetylase activity"/>
    <property type="evidence" value="ECO:0007669"/>
    <property type="project" value="UniProtKB-EC"/>
</dbReference>
<proteinExistence type="inferred from homology"/>
<evidence type="ECO:0000256" key="23">
    <source>
        <dbReference type="SAM" id="Phobius"/>
    </source>
</evidence>
<organism evidence="26 27">
    <name type="scientific">Gigaspora rosea</name>
    <dbReference type="NCBI Taxonomy" id="44941"/>
    <lineage>
        <taxon>Eukaryota</taxon>
        <taxon>Fungi</taxon>
        <taxon>Fungi incertae sedis</taxon>
        <taxon>Mucoromycota</taxon>
        <taxon>Glomeromycotina</taxon>
        <taxon>Glomeromycetes</taxon>
        <taxon>Diversisporales</taxon>
        <taxon>Gigasporaceae</taxon>
        <taxon>Gigaspora</taxon>
    </lineage>
</organism>
<feature type="compositionally biased region" description="Low complexity" evidence="22">
    <location>
        <begin position="322"/>
        <end position="351"/>
    </location>
</feature>
<dbReference type="SUPFAM" id="SSF88713">
    <property type="entry name" value="Glycoside hydrolase/deacetylase"/>
    <property type="match status" value="1"/>
</dbReference>
<dbReference type="GO" id="GO:0071555">
    <property type="term" value="P:cell wall organization"/>
    <property type="evidence" value="ECO:0007669"/>
    <property type="project" value="UniProtKB-KW"/>
</dbReference>
<keyword evidence="10 24" id="KW-0732">Signal</keyword>
<evidence type="ECO:0000256" key="7">
    <source>
        <dbReference type="ARBA" id="ARBA00022525"/>
    </source>
</evidence>
<sequence length="386" mass="42509">MNSIIDIKFLFKFLFIYLLIQLSTGAVLPGEWPAIDKPPTILPEFTKLVDLSKVPNAPVRTASDVSSGKCSDNDEYCTWGCKNCIRNQTDVITCPNAGDWALTLDDGPSPYTPAILDFLEAQNIKVTFFVVGSRVFESPEILQRAYKFGHQIGIHTWSHPSLTTQSNEQVIAELQWTAKAIKAAIGVTPSFMRPPFGDYDDRIRNICEQLGYKIVIWDRDTNDWVSDTDKSFNLQWVEGNFTGWVKEAGQPGHISLQHDLYPGAAGQVQPVINVLTKAGYKVKPVGTCLGVNNFYGGNATIPVPQNSTTNTSANPLAAYTKSPQSSNTPNIPNTPNNPKTPTTTQPSTPTQLESAKKSLAIKSTNFDNFLWSFIIGAILFTAVFLK</sequence>
<comment type="cofactor">
    <cofactor evidence="1">
        <name>Co(2+)</name>
        <dbReference type="ChEBI" id="CHEBI:48828"/>
    </cofactor>
</comment>
<comment type="catalytic activity">
    <reaction evidence="21">
        <text>[(1-&gt;4)-N-acetyl-beta-D-glucosaminyl](n) + n H2O = chitosan + n acetate</text>
        <dbReference type="Rhea" id="RHEA:10464"/>
        <dbReference type="Rhea" id="RHEA-COMP:9593"/>
        <dbReference type="Rhea" id="RHEA-COMP:9597"/>
        <dbReference type="ChEBI" id="CHEBI:15377"/>
        <dbReference type="ChEBI" id="CHEBI:17029"/>
        <dbReference type="ChEBI" id="CHEBI:30089"/>
        <dbReference type="ChEBI" id="CHEBI:57704"/>
        <dbReference type="EC" id="3.5.1.41"/>
    </reaction>
    <physiologicalReaction direction="left-to-right" evidence="21">
        <dbReference type="Rhea" id="RHEA:10465"/>
    </physiologicalReaction>
</comment>
<feature type="transmembrane region" description="Helical" evidence="23">
    <location>
        <begin position="369"/>
        <end position="385"/>
    </location>
</feature>
<dbReference type="AlphaFoldDB" id="A0A397W0F8"/>
<keyword evidence="14" id="KW-0325">Glycoprotein</keyword>
<evidence type="ECO:0000256" key="16">
    <source>
        <dbReference type="ARBA" id="ARBA00023285"/>
    </source>
</evidence>
<evidence type="ECO:0000256" key="1">
    <source>
        <dbReference type="ARBA" id="ARBA00001941"/>
    </source>
</evidence>
<dbReference type="InterPro" id="IPR002509">
    <property type="entry name" value="NODB_dom"/>
</dbReference>
<keyword evidence="12" id="KW-0146">Chitin degradation</keyword>
<evidence type="ECO:0000256" key="19">
    <source>
        <dbReference type="ARBA" id="ARBA00023326"/>
    </source>
</evidence>
<dbReference type="PROSITE" id="PS51677">
    <property type="entry name" value="NODB"/>
    <property type="match status" value="1"/>
</dbReference>
<evidence type="ECO:0000256" key="10">
    <source>
        <dbReference type="ARBA" id="ARBA00022729"/>
    </source>
</evidence>
<evidence type="ECO:0000256" key="14">
    <source>
        <dbReference type="ARBA" id="ARBA00023180"/>
    </source>
</evidence>
<dbReference type="InterPro" id="IPR011330">
    <property type="entry name" value="Glyco_hydro/deAcase_b/a-brl"/>
</dbReference>
<dbReference type="GO" id="GO:0006032">
    <property type="term" value="P:chitin catabolic process"/>
    <property type="evidence" value="ECO:0007669"/>
    <property type="project" value="UniProtKB-KW"/>
</dbReference>
<protein>
    <recommendedName>
        <fullName evidence="20">chitin deacetylase</fullName>
        <ecNumber evidence="20">3.5.1.41</ecNumber>
    </recommendedName>
</protein>
<dbReference type="STRING" id="44941.A0A397W0F8"/>
<comment type="similarity">
    <text evidence="4">Belongs to the polysaccharide deacetylase family.</text>
</comment>
<dbReference type="GO" id="GO:0005886">
    <property type="term" value="C:plasma membrane"/>
    <property type="evidence" value="ECO:0007669"/>
    <property type="project" value="UniProtKB-SubCell"/>
</dbReference>
<evidence type="ECO:0000256" key="15">
    <source>
        <dbReference type="ARBA" id="ARBA00023277"/>
    </source>
</evidence>
<evidence type="ECO:0000256" key="3">
    <source>
        <dbReference type="ARBA" id="ARBA00004609"/>
    </source>
</evidence>
<keyword evidence="8" id="KW-0336">GPI-anchor</keyword>
<evidence type="ECO:0000256" key="4">
    <source>
        <dbReference type="ARBA" id="ARBA00010973"/>
    </source>
</evidence>
<keyword evidence="7" id="KW-0964">Secreted</keyword>
<feature type="chain" id="PRO_5017386427" description="chitin deacetylase" evidence="24">
    <location>
        <begin position="26"/>
        <end position="386"/>
    </location>
</feature>
<evidence type="ECO:0000259" key="25">
    <source>
        <dbReference type="PROSITE" id="PS51677"/>
    </source>
</evidence>
<keyword evidence="19" id="KW-0624">Polysaccharide degradation</keyword>
<keyword evidence="17" id="KW-0449">Lipoprotein</keyword>
<dbReference type="EMBL" id="QKWP01000072">
    <property type="protein sequence ID" value="RIB28240.1"/>
    <property type="molecule type" value="Genomic_DNA"/>
</dbReference>
<evidence type="ECO:0000256" key="11">
    <source>
        <dbReference type="ARBA" id="ARBA00022801"/>
    </source>
</evidence>
<evidence type="ECO:0000256" key="22">
    <source>
        <dbReference type="SAM" id="MobiDB-lite"/>
    </source>
</evidence>
<dbReference type="Gene3D" id="3.20.20.370">
    <property type="entry name" value="Glycoside hydrolase/deacetylase"/>
    <property type="match status" value="1"/>
</dbReference>
<keyword evidence="23" id="KW-0812">Transmembrane</keyword>
<keyword evidence="16" id="KW-0170">Cobalt</keyword>
<dbReference type="PANTHER" id="PTHR10587:SF133">
    <property type="entry name" value="CHITIN DEACETYLASE 1-RELATED"/>
    <property type="match status" value="1"/>
</dbReference>
<evidence type="ECO:0000256" key="13">
    <source>
        <dbReference type="ARBA" id="ARBA00023136"/>
    </source>
</evidence>
<evidence type="ECO:0000313" key="26">
    <source>
        <dbReference type="EMBL" id="RIB28240.1"/>
    </source>
</evidence>
<evidence type="ECO:0000256" key="21">
    <source>
        <dbReference type="ARBA" id="ARBA00048494"/>
    </source>
</evidence>
<keyword evidence="9" id="KW-0479">Metal-binding</keyword>
<reference evidence="26 27" key="1">
    <citation type="submission" date="2018-06" db="EMBL/GenBank/DDBJ databases">
        <title>Comparative genomics reveals the genomic features of Rhizophagus irregularis, R. cerebriforme, R. diaphanum and Gigaspora rosea, and their symbiotic lifestyle signature.</title>
        <authorList>
            <person name="Morin E."/>
            <person name="San Clemente H."/>
            <person name="Chen E.C.H."/>
            <person name="De La Providencia I."/>
            <person name="Hainaut M."/>
            <person name="Kuo A."/>
            <person name="Kohler A."/>
            <person name="Murat C."/>
            <person name="Tang N."/>
            <person name="Roy S."/>
            <person name="Loubradou J."/>
            <person name="Henrissat B."/>
            <person name="Grigoriev I.V."/>
            <person name="Corradi N."/>
            <person name="Roux C."/>
            <person name="Martin F.M."/>
        </authorList>
    </citation>
    <scope>NUCLEOTIDE SEQUENCE [LARGE SCALE GENOMIC DNA]</scope>
    <source>
        <strain evidence="26 27">DAOM 194757</strain>
    </source>
</reference>
<dbReference type="GO" id="GO:0009272">
    <property type="term" value="P:fungal-type cell wall biogenesis"/>
    <property type="evidence" value="ECO:0007669"/>
    <property type="project" value="UniProtKB-ARBA"/>
</dbReference>
<evidence type="ECO:0000256" key="8">
    <source>
        <dbReference type="ARBA" id="ARBA00022622"/>
    </source>
</evidence>
<evidence type="ECO:0000256" key="12">
    <source>
        <dbReference type="ARBA" id="ARBA00023024"/>
    </source>
</evidence>
<keyword evidence="6" id="KW-0134">Cell wall</keyword>
<dbReference type="InterPro" id="IPR050248">
    <property type="entry name" value="Polysacc_deacetylase_ArnD"/>
</dbReference>
<evidence type="ECO:0000256" key="9">
    <source>
        <dbReference type="ARBA" id="ARBA00022723"/>
    </source>
</evidence>
<gene>
    <name evidence="26" type="ORF">C2G38_2239633</name>
</gene>
<dbReference type="EC" id="3.5.1.41" evidence="20"/>
<evidence type="ECO:0000256" key="18">
    <source>
        <dbReference type="ARBA" id="ARBA00023316"/>
    </source>
</evidence>
<evidence type="ECO:0000313" key="27">
    <source>
        <dbReference type="Proteomes" id="UP000266673"/>
    </source>
</evidence>
<keyword evidence="15" id="KW-0119">Carbohydrate metabolism</keyword>
<evidence type="ECO:0000256" key="20">
    <source>
        <dbReference type="ARBA" id="ARBA00024056"/>
    </source>
</evidence>
<dbReference type="Proteomes" id="UP000266673">
    <property type="component" value="Unassembled WGS sequence"/>
</dbReference>
<evidence type="ECO:0000256" key="6">
    <source>
        <dbReference type="ARBA" id="ARBA00022512"/>
    </source>
</evidence>
<feature type="domain" description="NodB homology" evidence="25">
    <location>
        <begin position="98"/>
        <end position="283"/>
    </location>
</feature>
<keyword evidence="23" id="KW-1133">Transmembrane helix</keyword>